<comment type="subcellular location">
    <subcellularLocation>
        <location evidence="3">Cell membrane</location>
        <topology evidence="3">Single-pass type I membrane protein</topology>
    </subcellularLocation>
    <subcellularLocation>
        <location evidence="2">Mitochondrion</location>
    </subcellularLocation>
    <subcellularLocation>
        <location evidence="1">Nucleus</location>
    </subcellularLocation>
</comment>
<keyword evidence="22 27" id="KW-0675">Receptor</keyword>
<organism evidence="35 36">
    <name type="scientific">Cyprinus carpio</name>
    <name type="common">Common carp</name>
    <dbReference type="NCBI Taxonomy" id="7962"/>
    <lineage>
        <taxon>Eukaryota</taxon>
        <taxon>Metazoa</taxon>
        <taxon>Chordata</taxon>
        <taxon>Craniata</taxon>
        <taxon>Vertebrata</taxon>
        <taxon>Euteleostomi</taxon>
        <taxon>Actinopterygii</taxon>
        <taxon>Neopterygii</taxon>
        <taxon>Teleostei</taxon>
        <taxon>Ostariophysi</taxon>
        <taxon>Cypriniformes</taxon>
        <taxon>Cyprinidae</taxon>
        <taxon>Cyprininae</taxon>
        <taxon>Cyprinus</taxon>
    </lineage>
</organism>
<dbReference type="Pfam" id="PF21314">
    <property type="entry name" value="TM_ErbB1"/>
    <property type="match status" value="1"/>
</dbReference>
<dbReference type="GO" id="GO:0038127">
    <property type="term" value="P:ERBB signaling pathway"/>
    <property type="evidence" value="ECO:0007669"/>
    <property type="project" value="UniProtKB-ARBA"/>
</dbReference>
<dbReference type="PANTHER" id="PTHR24416">
    <property type="entry name" value="TYROSINE-PROTEIN KINASE RECEPTOR"/>
    <property type="match status" value="1"/>
</dbReference>
<keyword evidence="19" id="KW-1015">Disulfide bond</keyword>
<keyword evidence="11 27" id="KW-0547">Nucleotide-binding</keyword>
<keyword evidence="13 27" id="KW-0067">ATP-binding</keyword>
<dbReference type="Gene3D" id="1.10.510.10">
    <property type="entry name" value="Transferase(Phosphotransferase) domain 1"/>
    <property type="match status" value="1"/>
</dbReference>
<dbReference type="InterPro" id="IPR050122">
    <property type="entry name" value="RTK"/>
</dbReference>
<dbReference type="GO" id="GO:0045937">
    <property type="term" value="P:positive regulation of phosphate metabolic process"/>
    <property type="evidence" value="ECO:0007669"/>
    <property type="project" value="UniProtKB-ARBA"/>
</dbReference>
<dbReference type="FunFam" id="3.80.20.20:FF:000003">
    <property type="entry name" value="Receptor protein-tyrosine kinase"/>
    <property type="match status" value="1"/>
</dbReference>
<dbReference type="PROSITE" id="PS00109">
    <property type="entry name" value="PROTEIN_KINASE_TYR"/>
    <property type="match status" value="1"/>
</dbReference>
<dbReference type="Pfam" id="PF01030">
    <property type="entry name" value="Recep_L_domain"/>
    <property type="match status" value="2"/>
</dbReference>
<feature type="active site" description="Proton acceptor" evidence="28">
    <location>
        <position position="821"/>
    </location>
</feature>
<evidence type="ECO:0000256" key="23">
    <source>
        <dbReference type="ARBA" id="ARBA00023180"/>
    </source>
</evidence>
<dbReference type="InterPro" id="IPR044912">
    <property type="entry name" value="Egfr_JX_dom"/>
</dbReference>
<feature type="binding site" evidence="29">
    <location>
        <begin position="702"/>
        <end position="710"/>
    </location>
    <ligand>
        <name>ATP</name>
        <dbReference type="ChEBI" id="CHEBI:30616"/>
    </ligand>
</feature>
<protein>
    <recommendedName>
        <fullName evidence="27">Receptor protein-tyrosine kinase</fullName>
        <ecNumber evidence="27">2.7.10.1</ecNumber>
    </recommendedName>
</protein>
<evidence type="ECO:0000256" key="14">
    <source>
        <dbReference type="ARBA" id="ARBA00022989"/>
    </source>
</evidence>
<evidence type="ECO:0000256" key="13">
    <source>
        <dbReference type="ARBA" id="ARBA00022840"/>
    </source>
</evidence>
<evidence type="ECO:0000256" key="19">
    <source>
        <dbReference type="ARBA" id="ARBA00023157"/>
    </source>
</evidence>
<dbReference type="Proteomes" id="UP000694427">
    <property type="component" value="Unplaced"/>
</dbReference>
<keyword evidence="23" id="KW-0325">Glycoprotein</keyword>
<keyword evidence="25" id="KW-0421">Lactation</keyword>
<dbReference type="GO" id="GO:0080090">
    <property type="term" value="P:regulation of primary metabolic process"/>
    <property type="evidence" value="ECO:0007669"/>
    <property type="project" value="UniProtKB-ARBA"/>
</dbReference>
<evidence type="ECO:0000256" key="25">
    <source>
        <dbReference type="ARBA" id="ARBA00043262"/>
    </source>
</evidence>
<keyword evidence="8 32" id="KW-0812">Transmembrane</keyword>
<dbReference type="GO" id="GO:0043066">
    <property type="term" value="P:negative regulation of apoptotic process"/>
    <property type="evidence" value="ECO:0007669"/>
    <property type="project" value="UniProtKB-ARBA"/>
</dbReference>
<dbReference type="InterPro" id="IPR049328">
    <property type="entry name" value="TM_ErbB1"/>
</dbReference>
<dbReference type="InterPro" id="IPR009030">
    <property type="entry name" value="Growth_fac_rcpt_cys_sf"/>
</dbReference>
<keyword evidence="24" id="KW-0539">Nucleus</keyword>
<dbReference type="InterPro" id="IPR008266">
    <property type="entry name" value="Tyr_kinase_AS"/>
</dbReference>
<keyword evidence="6" id="KW-0597">Phosphoprotein</keyword>
<evidence type="ECO:0000256" key="24">
    <source>
        <dbReference type="ARBA" id="ARBA00023242"/>
    </source>
</evidence>
<dbReference type="GO" id="GO:0008284">
    <property type="term" value="P:positive regulation of cell population proliferation"/>
    <property type="evidence" value="ECO:0007669"/>
    <property type="project" value="TreeGrafter"/>
</dbReference>
<dbReference type="InterPro" id="IPR001245">
    <property type="entry name" value="Ser-Thr/Tyr_kinase_cat_dom"/>
</dbReference>
<evidence type="ECO:0000256" key="22">
    <source>
        <dbReference type="ARBA" id="ARBA00023170"/>
    </source>
</evidence>
<dbReference type="SMART" id="SM00219">
    <property type="entry name" value="TyrKc"/>
    <property type="match status" value="1"/>
</dbReference>
<dbReference type="EC" id="2.7.10.1" evidence="27"/>
<dbReference type="Gene3D" id="2.10.220.10">
    <property type="entry name" value="Hormone Receptor, Insulin-like Growth Factor Receptor 1, Chain A, domain 2"/>
    <property type="match status" value="3"/>
</dbReference>
<dbReference type="InterPro" id="IPR006211">
    <property type="entry name" value="Furin-like_Cys-rich_dom"/>
</dbReference>
<evidence type="ECO:0000256" key="27">
    <source>
        <dbReference type="PIRNR" id="PIRNR000619"/>
    </source>
</evidence>
<feature type="signal peptide" evidence="33">
    <location>
        <begin position="1"/>
        <end position="21"/>
    </location>
</feature>
<feature type="domain" description="Protein kinase" evidence="34">
    <location>
        <begin position="696"/>
        <end position="963"/>
    </location>
</feature>
<dbReference type="InterPro" id="IPR000719">
    <property type="entry name" value="Prot_kinase_dom"/>
</dbReference>
<comment type="catalytic activity">
    <reaction evidence="26">
        <text>L-tyrosyl-[protein] + ATP = O-phospho-L-tyrosyl-[protein] + ADP + H(+)</text>
        <dbReference type="Rhea" id="RHEA:10596"/>
        <dbReference type="Rhea" id="RHEA-COMP:10136"/>
        <dbReference type="Rhea" id="RHEA-COMP:20101"/>
        <dbReference type="ChEBI" id="CHEBI:15378"/>
        <dbReference type="ChEBI" id="CHEBI:30616"/>
        <dbReference type="ChEBI" id="CHEBI:46858"/>
        <dbReference type="ChEBI" id="CHEBI:61978"/>
        <dbReference type="ChEBI" id="CHEBI:456216"/>
        <dbReference type="EC" id="2.7.10.1"/>
    </reaction>
</comment>
<dbReference type="PANTHER" id="PTHR24416:SF90">
    <property type="entry name" value="RECEPTOR TYROSINE-PROTEIN KINASE ERBB-4"/>
    <property type="match status" value="1"/>
</dbReference>
<keyword evidence="4" id="KW-0217">Developmental protein</keyword>
<keyword evidence="17 27" id="KW-0472">Membrane</keyword>
<dbReference type="PIRSF" id="PIRSF000619">
    <property type="entry name" value="TyrPK_EGF-R"/>
    <property type="match status" value="1"/>
</dbReference>
<comment type="similarity">
    <text evidence="27">Belongs to the protein kinase superfamily. Tyr protein kinase family. EGF receptor subfamily.</text>
</comment>
<evidence type="ECO:0000256" key="33">
    <source>
        <dbReference type="SAM" id="SignalP"/>
    </source>
</evidence>
<keyword evidence="16" id="KW-0496">Mitochondrion</keyword>
<evidence type="ECO:0000256" key="15">
    <source>
        <dbReference type="ARBA" id="ARBA00023015"/>
    </source>
</evidence>
<keyword evidence="12 27" id="KW-0418">Kinase</keyword>
<dbReference type="GO" id="GO:0022008">
    <property type="term" value="P:neurogenesis"/>
    <property type="evidence" value="ECO:0007669"/>
    <property type="project" value="TreeGrafter"/>
</dbReference>
<name>A0A8C1K434_CYPCA</name>
<dbReference type="PROSITE" id="PS00107">
    <property type="entry name" value="PROTEIN_KINASE_ATP"/>
    <property type="match status" value="1"/>
</dbReference>
<evidence type="ECO:0000256" key="10">
    <source>
        <dbReference type="ARBA" id="ARBA00022729"/>
    </source>
</evidence>
<dbReference type="CDD" id="cd00064">
    <property type="entry name" value="FU"/>
    <property type="match status" value="3"/>
</dbReference>
<dbReference type="GO" id="GO:0009891">
    <property type="term" value="P:positive regulation of biosynthetic process"/>
    <property type="evidence" value="ECO:0007669"/>
    <property type="project" value="UniProtKB-ARBA"/>
</dbReference>
<evidence type="ECO:0000259" key="34">
    <source>
        <dbReference type="PROSITE" id="PS50011"/>
    </source>
</evidence>
<dbReference type="PRINTS" id="PR00109">
    <property type="entry name" value="TYRKINASE"/>
</dbReference>
<dbReference type="InterPro" id="IPR000494">
    <property type="entry name" value="Rcpt_L-dom"/>
</dbReference>
<evidence type="ECO:0000256" key="30">
    <source>
        <dbReference type="PROSITE-ProRule" id="PRU10141"/>
    </source>
</evidence>
<keyword evidence="10 33" id="KW-0732">Signal</keyword>
<evidence type="ECO:0000256" key="4">
    <source>
        <dbReference type="ARBA" id="ARBA00022473"/>
    </source>
</evidence>
<feature type="region of interest" description="Disordered" evidence="31">
    <location>
        <begin position="1044"/>
        <end position="1127"/>
    </location>
</feature>
<dbReference type="SUPFAM" id="SSF57184">
    <property type="entry name" value="Growth factor receptor domain"/>
    <property type="match status" value="2"/>
</dbReference>
<evidence type="ECO:0000256" key="2">
    <source>
        <dbReference type="ARBA" id="ARBA00004173"/>
    </source>
</evidence>
<dbReference type="GO" id="GO:0005154">
    <property type="term" value="F:epidermal growth factor receptor binding"/>
    <property type="evidence" value="ECO:0007669"/>
    <property type="project" value="TreeGrafter"/>
</dbReference>
<dbReference type="Pfam" id="PF14843">
    <property type="entry name" value="GF_recep_IV"/>
    <property type="match status" value="1"/>
</dbReference>
<dbReference type="FunFam" id="2.10.220.10:FF:000004">
    <property type="entry name" value="Receptor protein-tyrosine kinase"/>
    <property type="match status" value="1"/>
</dbReference>
<dbReference type="Pfam" id="PF00757">
    <property type="entry name" value="Furin-like"/>
    <property type="match status" value="1"/>
</dbReference>
<dbReference type="GO" id="GO:0005634">
    <property type="term" value="C:nucleus"/>
    <property type="evidence" value="ECO:0007669"/>
    <property type="project" value="UniProtKB-SubCell"/>
</dbReference>
<dbReference type="GO" id="GO:0023056">
    <property type="term" value="P:positive regulation of signaling"/>
    <property type="evidence" value="ECO:0007669"/>
    <property type="project" value="UniProtKB-ARBA"/>
</dbReference>
<evidence type="ECO:0000256" key="11">
    <source>
        <dbReference type="ARBA" id="ARBA00022741"/>
    </source>
</evidence>
<keyword evidence="9" id="KW-0053">Apoptosis</keyword>
<dbReference type="PROSITE" id="PS50011">
    <property type="entry name" value="PROTEIN_KINASE_DOM"/>
    <property type="match status" value="1"/>
</dbReference>
<evidence type="ECO:0000256" key="3">
    <source>
        <dbReference type="ARBA" id="ARBA00004251"/>
    </source>
</evidence>
<evidence type="ECO:0000256" key="32">
    <source>
        <dbReference type="SAM" id="Phobius"/>
    </source>
</evidence>
<dbReference type="InterPro" id="IPR036941">
    <property type="entry name" value="Rcpt_L-dom_sf"/>
</dbReference>
<dbReference type="InterPro" id="IPR016245">
    <property type="entry name" value="Tyr_kinase_EGF/ERB/XmrK_rcpt"/>
</dbReference>
<dbReference type="SUPFAM" id="SSF56112">
    <property type="entry name" value="Protein kinase-like (PK-like)"/>
    <property type="match status" value="1"/>
</dbReference>
<evidence type="ECO:0000313" key="35">
    <source>
        <dbReference type="Ensembl" id="ENSCCRP00010041642.1"/>
    </source>
</evidence>
<evidence type="ECO:0000256" key="20">
    <source>
        <dbReference type="ARBA" id="ARBA00023159"/>
    </source>
</evidence>
<keyword evidence="36" id="KW-1185">Reference proteome</keyword>
<keyword evidence="14 32" id="KW-1133">Transmembrane helix</keyword>
<dbReference type="InterPro" id="IPR020635">
    <property type="entry name" value="Tyr_kinase_cat_dom"/>
</dbReference>
<evidence type="ECO:0000256" key="31">
    <source>
        <dbReference type="SAM" id="MobiDB-lite"/>
    </source>
</evidence>
<dbReference type="Gene3D" id="6.10.250.2930">
    <property type="match status" value="1"/>
</dbReference>
<feature type="binding site" evidence="29 30">
    <location>
        <position position="729"/>
    </location>
    <ligand>
        <name>ATP</name>
        <dbReference type="ChEBI" id="CHEBI:30616"/>
    </ligand>
</feature>
<keyword evidence="15" id="KW-0805">Transcription regulation</keyword>
<evidence type="ECO:0000256" key="5">
    <source>
        <dbReference type="ARBA" id="ARBA00022475"/>
    </source>
</evidence>
<feature type="transmembrane region" description="Helical" evidence="32">
    <location>
        <begin position="630"/>
        <end position="653"/>
    </location>
</feature>
<dbReference type="GO" id="GO:0043235">
    <property type="term" value="C:receptor complex"/>
    <property type="evidence" value="ECO:0007669"/>
    <property type="project" value="TreeGrafter"/>
</dbReference>
<keyword evidence="18 27" id="KW-0829">Tyrosine-protein kinase</keyword>
<evidence type="ECO:0000256" key="26">
    <source>
        <dbReference type="ARBA" id="ARBA00051243"/>
    </source>
</evidence>
<dbReference type="AlphaFoldDB" id="A0A8C1K434"/>
<dbReference type="GO" id="GO:0009925">
    <property type="term" value="C:basal plasma membrane"/>
    <property type="evidence" value="ECO:0007669"/>
    <property type="project" value="TreeGrafter"/>
</dbReference>
<dbReference type="GO" id="GO:0010647">
    <property type="term" value="P:positive regulation of cell communication"/>
    <property type="evidence" value="ECO:0007669"/>
    <property type="project" value="UniProtKB-ARBA"/>
</dbReference>
<dbReference type="SUPFAM" id="SSF52058">
    <property type="entry name" value="L domain-like"/>
    <property type="match status" value="2"/>
</dbReference>
<dbReference type="FunFam" id="1.10.510.10:FF:002828">
    <property type="entry name" value="Receptor tyrosine-protein kinase erbB-2"/>
    <property type="match status" value="1"/>
</dbReference>
<dbReference type="InterPro" id="IPR011009">
    <property type="entry name" value="Kinase-like_dom_sf"/>
</dbReference>
<keyword evidence="21" id="KW-0804">Transcription</keyword>
<keyword evidence="20" id="KW-0010">Activator</keyword>
<dbReference type="GO" id="GO:0009966">
    <property type="term" value="P:regulation of signal transduction"/>
    <property type="evidence" value="ECO:0007669"/>
    <property type="project" value="UniProtKB-ARBA"/>
</dbReference>
<dbReference type="Gene3D" id="3.30.200.20">
    <property type="entry name" value="Phosphorylase Kinase, domain 1"/>
    <property type="match status" value="1"/>
</dbReference>
<dbReference type="Ensembl" id="ENSCCRT00010045709.1">
    <property type="protein sequence ID" value="ENSCCRP00010041642.1"/>
    <property type="gene ID" value="ENSCCRG00010011185.1"/>
</dbReference>
<evidence type="ECO:0000256" key="18">
    <source>
        <dbReference type="ARBA" id="ARBA00023137"/>
    </source>
</evidence>
<evidence type="ECO:0000256" key="6">
    <source>
        <dbReference type="ARBA" id="ARBA00022553"/>
    </source>
</evidence>
<dbReference type="FunFam" id="3.30.200.20:FF:000276">
    <property type="entry name" value="Receptor tyrosine-protein kinase erbB-3"/>
    <property type="match status" value="1"/>
</dbReference>
<evidence type="ECO:0000256" key="28">
    <source>
        <dbReference type="PIRSR" id="PIRSR000619-1"/>
    </source>
</evidence>
<evidence type="ECO:0000313" key="36">
    <source>
        <dbReference type="Proteomes" id="UP000694427"/>
    </source>
</evidence>
<feature type="chain" id="PRO_5034973413" description="Receptor protein-tyrosine kinase" evidence="33">
    <location>
        <begin position="22"/>
        <end position="1268"/>
    </location>
</feature>
<evidence type="ECO:0000256" key="17">
    <source>
        <dbReference type="ARBA" id="ARBA00023136"/>
    </source>
</evidence>
<dbReference type="Pfam" id="PF07714">
    <property type="entry name" value="PK_Tyr_Ser-Thr"/>
    <property type="match status" value="1"/>
</dbReference>
<keyword evidence="7 27" id="KW-0808">Transferase</keyword>
<proteinExistence type="inferred from homology"/>
<dbReference type="Gene3D" id="3.80.20.20">
    <property type="entry name" value="Receptor L-domain"/>
    <property type="match status" value="2"/>
</dbReference>
<accession>A0A8C1K434</accession>
<dbReference type="CDD" id="cd12092">
    <property type="entry name" value="TM_ErbB4"/>
    <property type="match status" value="1"/>
</dbReference>
<evidence type="ECO:0000256" key="7">
    <source>
        <dbReference type="ARBA" id="ARBA00022679"/>
    </source>
</evidence>
<evidence type="ECO:0000256" key="1">
    <source>
        <dbReference type="ARBA" id="ARBA00004123"/>
    </source>
</evidence>
<dbReference type="GO" id="GO:0004714">
    <property type="term" value="F:transmembrane receptor protein tyrosine kinase activity"/>
    <property type="evidence" value="ECO:0007669"/>
    <property type="project" value="UniProtKB-EC"/>
</dbReference>
<keyword evidence="5" id="KW-1003">Cell membrane</keyword>
<feature type="compositionally biased region" description="Polar residues" evidence="31">
    <location>
        <begin position="1072"/>
        <end position="1092"/>
    </location>
</feature>
<dbReference type="FunFam" id="2.10.220.10:FF:000001">
    <property type="entry name" value="Receptor protein-tyrosine kinase"/>
    <property type="match status" value="1"/>
</dbReference>
<dbReference type="FunFam" id="3.80.20.20:FF:000004">
    <property type="entry name" value="Receptor protein-tyrosine kinase"/>
    <property type="match status" value="1"/>
</dbReference>
<evidence type="ECO:0000256" key="8">
    <source>
        <dbReference type="ARBA" id="ARBA00022692"/>
    </source>
</evidence>
<dbReference type="InterPro" id="IPR006212">
    <property type="entry name" value="Furin_repeat"/>
</dbReference>
<dbReference type="GO" id="GO:0005524">
    <property type="term" value="F:ATP binding"/>
    <property type="evidence" value="ECO:0007669"/>
    <property type="project" value="UniProtKB-UniRule"/>
</dbReference>
<dbReference type="GO" id="GO:0006915">
    <property type="term" value="P:apoptotic process"/>
    <property type="evidence" value="ECO:0007669"/>
    <property type="project" value="UniProtKB-KW"/>
</dbReference>
<reference evidence="35" key="1">
    <citation type="submission" date="2025-08" db="UniProtKB">
        <authorList>
            <consortium name="Ensembl"/>
        </authorList>
    </citation>
    <scope>IDENTIFICATION</scope>
</reference>
<dbReference type="SMART" id="SM00261">
    <property type="entry name" value="FU"/>
    <property type="match status" value="5"/>
</dbReference>
<evidence type="ECO:0000256" key="9">
    <source>
        <dbReference type="ARBA" id="ARBA00022703"/>
    </source>
</evidence>
<evidence type="ECO:0000256" key="29">
    <source>
        <dbReference type="PIRSR" id="PIRSR000619-2"/>
    </source>
</evidence>
<dbReference type="GO" id="GO:0005739">
    <property type="term" value="C:mitochondrion"/>
    <property type="evidence" value="ECO:0007669"/>
    <property type="project" value="UniProtKB-SubCell"/>
</dbReference>
<reference evidence="35" key="2">
    <citation type="submission" date="2025-09" db="UniProtKB">
        <authorList>
            <consortium name="Ensembl"/>
        </authorList>
    </citation>
    <scope>IDENTIFICATION</scope>
</reference>
<dbReference type="InterPro" id="IPR032778">
    <property type="entry name" value="GF_recep_IV"/>
</dbReference>
<dbReference type="InterPro" id="IPR017441">
    <property type="entry name" value="Protein_kinase_ATP_BS"/>
</dbReference>
<evidence type="ECO:0000256" key="12">
    <source>
        <dbReference type="ARBA" id="ARBA00022777"/>
    </source>
</evidence>
<evidence type="ECO:0000256" key="16">
    <source>
        <dbReference type="ARBA" id="ARBA00023128"/>
    </source>
</evidence>
<sequence>KPAVQASVLIFSLFFSSIVCSGTDNKLSTLSDLDQQYKTLRKFYENCEVVMGNLEITSIERNRNLSFLKSIREVTGYVLVALNQFDYLPLENLRIIRGTKLYEGRYALAIFLNYRRDGSFGLRQLGLKNLTEILNGGVYVDQNKFLCHADTVHWQDIIKNPRSELLVVPSNNSGRRCHRSCNGRCWGPQEDQCQSLTKTVCAEQCDGRCFGPYVSNCCHRECAGGCFGPKDTDCFACTNFNDSGACVTQCPQPFVYNPTTFQLEHNPNAKYTYGAFCVKKCPHNFVVDHSSCVKACPSNKMEVEENHIKMCIPCTDICPKMCDGIGTGKLQTAQTVDSSNIEMFVNCTKINGNLIFLITGIKGDMYHGIGALDPERLNVFWTVREITGYLNIQSWPENMTDLGVFSNLVTIGGRTLYSGISLLILKQRWISSLKFQSLKEISAGNVYMTNNSQLCFYNTVNWTSLFRTSTQRALIKNNRDPRECTQQRMVCDPLCSVAGCWGPGPDQCLSCKYFSRGKTCVKACHLYDGDVREFANGSVCVECDSQCEKAEDKTFTCHGPGPDHCVKCLHLKDGPNCVEKCPDGLQGANSFIFKYAETNNECHPCHPNCTQGCTGPQIQDCIGMLDRTPLIAAGVIGGMFVVVIVALGFAIFFRRKSIKKKRALRRFLETELVEPLTPSGTAPNQAQLRILKETELKRVKILGTGAFGTVYKGIWVPEGETVKIPVAIKILNESTGPKANVEFMDEALIMASMEHPHLVRLLGVCLSPTIQLVTQLMPHGCLLDYVHEHQENIGSQLLLNWCVQIAKGMMYLEERRLVHRDLAARNVLVKSPNHIKITDFGLARLLDADEKEYSADGGKMPIKWMALECIHYRKFTHQSDVWSYGVTIWELMTFGGKPYDGIPTREIPDILEKGERLPQPPICTIDVYMVMVKCWMIDADSRPRFKELAAEFSRMARDPQRYLVIQGDDRMKLPSPNHSKFFQSLLDEEELDDLMDAEEYLVPHSLNAPPTSHMPRPHVDANQNQFVYHDGSLCPEEVIGSRPHEAVATGSGPSVPAGIQRSGLDPADEQHCNGSLKKQPTAHSVEDSSGQRYSADPTVLLGEKGQREDTDEDGYMSPMKDKISTNHLNPVEENPFVTRRKNKDIHALDNLGYHSTPDGKPSCEDEYINEPLYLNTFNNTSGMNQEMLRKNGMYKNSFDNPEYWQQSLPPKVTPQNSQDSSVICNNKFLYKQNGHIKPAVAENPEYLSGMKPGTVLPPPPYRQRNTVV</sequence>
<evidence type="ECO:0000256" key="21">
    <source>
        <dbReference type="ARBA" id="ARBA00023163"/>
    </source>
</evidence>